<accession>A0A7S1UKC2</accession>
<dbReference type="InterPro" id="IPR013083">
    <property type="entry name" value="Znf_RING/FYVE/PHD"/>
</dbReference>
<dbReference type="PANTHER" id="PTHR40237:SF1">
    <property type="entry name" value="LD44813P"/>
    <property type="match status" value="1"/>
</dbReference>
<dbReference type="EMBL" id="HBGJ01042929">
    <property type="protein sequence ID" value="CAD9268540.1"/>
    <property type="molecule type" value="Transcribed_RNA"/>
</dbReference>
<dbReference type="PANTHER" id="PTHR40237">
    <property type="entry name" value="LD44813P"/>
    <property type="match status" value="1"/>
</dbReference>
<organism evidence="2">
    <name type="scientific">Phaeomonas parva</name>
    <dbReference type="NCBI Taxonomy" id="124430"/>
    <lineage>
        <taxon>Eukaryota</taxon>
        <taxon>Sar</taxon>
        <taxon>Stramenopiles</taxon>
        <taxon>Ochrophyta</taxon>
        <taxon>Pinguiophyceae</taxon>
        <taxon>Pinguiochrysidales</taxon>
        <taxon>Pinguiochrysidaceae</taxon>
        <taxon>Phaeomonas</taxon>
    </lineage>
</organism>
<dbReference type="AlphaFoldDB" id="A0A7S1UKC2"/>
<feature type="region of interest" description="Disordered" evidence="1">
    <location>
        <begin position="204"/>
        <end position="227"/>
    </location>
</feature>
<sequence length="443" mass="49555">MAAFGGTSLDEELAAVREWLPAEQIEALRPDYISVHLQRTRHNRIKAKLTPPEDYPETHLTLTLESPALPPPLLRKLTHQCEAVVAAAGEGPQVMPVLRHLHNFLCGNRFTTCWREVRRAAQLVTDHGGRVGLDEANGIVTMRVEQRGYGLTLRIEIPEAYPDVGAGFEVVRHTFPEAMMAAYSAQAEDAVRKCVGGQPWEDALRASNPIRGPGRKGGGSDGTPTVRVTNEHMRSLKHDVRFLKKVTDLRQVNARRENRNGTLVASAQDRRSARRTLSRLQKKEGAADEAYEKKMQELEAREEAIAAGLSADNHSDDAQPSLSAVVGLLVRKLVLEIPGEECQACGELAFPESPAAASLSDDTAPMRPCRVFCGHYLHWDCLNRWLTEPPFVRSCTHCNRRIYHPDWPSDYKLLERAWANQQAREREINDVSDFLGVDERFQA</sequence>
<evidence type="ECO:0000313" key="2">
    <source>
        <dbReference type="EMBL" id="CAD9268540.1"/>
    </source>
</evidence>
<protein>
    <recommendedName>
        <fullName evidence="3">RING-type domain-containing protein</fullName>
    </recommendedName>
</protein>
<feature type="region of interest" description="Disordered" evidence="1">
    <location>
        <begin position="253"/>
        <end position="290"/>
    </location>
</feature>
<evidence type="ECO:0008006" key="3">
    <source>
        <dbReference type="Google" id="ProtNLM"/>
    </source>
</evidence>
<gene>
    <name evidence="2" type="ORF">PPAR1163_LOCUS26974</name>
</gene>
<name>A0A7S1UKC2_9STRA</name>
<dbReference type="SUPFAM" id="SSF57850">
    <property type="entry name" value="RING/U-box"/>
    <property type="match status" value="1"/>
</dbReference>
<proteinExistence type="predicted"/>
<evidence type="ECO:0000256" key="1">
    <source>
        <dbReference type="SAM" id="MobiDB-lite"/>
    </source>
</evidence>
<feature type="compositionally biased region" description="Basic and acidic residues" evidence="1">
    <location>
        <begin position="281"/>
        <end position="290"/>
    </location>
</feature>
<dbReference type="Gene3D" id="3.30.40.10">
    <property type="entry name" value="Zinc/RING finger domain, C3HC4 (zinc finger)"/>
    <property type="match status" value="1"/>
</dbReference>
<reference evidence="2" key="1">
    <citation type="submission" date="2021-01" db="EMBL/GenBank/DDBJ databases">
        <authorList>
            <person name="Corre E."/>
            <person name="Pelletier E."/>
            <person name="Niang G."/>
            <person name="Scheremetjew M."/>
            <person name="Finn R."/>
            <person name="Kale V."/>
            <person name="Holt S."/>
            <person name="Cochrane G."/>
            <person name="Meng A."/>
            <person name="Brown T."/>
            <person name="Cohen L."/>
        </authorList>
    </citation>
    <scope>NUCLEOTIDE SEQUENCE</scope>
    <source>
        <strain evidence="2">CCMP2877</strain>
    </source>
</reference>